<comment type="caution">
    <text evidence="1">The sequence shown here is derived from an EMBL/GenBank/DDBJ whole genome shotgun (WGS) entry which is preliminary data.</text>
</comment>
<proteinExistence type="predicted"/>
<accession>A0A0F9XTP9</accession>
<organism evidence="1">
    <name type="scientific">marine sediment metagenome</name>
    <dbReference type="NCBI Taxonomy" id="412755"/>
    <lineage>
        <taxon>unclassified sequences</taxon>
        <taxon>metagenomes</taxon>
        <taxon>ecological metagenomes</taxon>
    </lineage>
</organism>
<gene>
    <name evidence="1" type="ORF">LCGC14_0175470</name>
</gene>
<dbReference type="EMBL" id="LAZR01000069">
    <property type="protein sequence ID" value="KKN95678.1"/>
    <property type="molecule type" value="Genomic_DNA"/>
</dbReference>
<sequence length="89" mass="10479">MTEKHTCYVISENRSDEFPELCDDNPFYEDTGESTLELCDNCKKLCCLVHKMGAYCLECIANPLLPDEKKPFCFKRESERDRNLEKEFK</sequence>
<dbReference type="AlphaFoldDB" id="A0A0F9XTP9"/>
<protein>
    <submittedName>
        <fullName evidence="1">Uncharacterized protein</fullName>
    </submittedName>
</protein>
<name>A0A0F9XTP9_9ZZZZ</name>
<evidence type="ECO:0000313" key="1">
    <source>
        <dbReference type="EMBL" id="KKN95678.1"/>
    </source>
</evidence>
<reference evidence="1" key="1">
    <citation type="journal article" date="2015" name="Nature">
        <title>Complex archaea that bridge the gap between prokaryotes and eukaryotes.</title>
        <authorList>
            <person name="Spang A."/>
            <person name="Saw J.H."/>
            <person name="Jorgensen S.L."/>
            <person name="Zaremba-Niedzwiedzka K."/>
            <person name="Martijn J."/>
            <person name="Lind A.E."/>
            <person name="van Eijk R."/>
            <person name="Schleper C."/>
            <person name="Guy L."/>
            <person name="Ettema T.J."/>
        </authorList>
    </citation>
    <scope>NUCLEOTIDE SEQUENCE</scope>
</reference>